<feature type="chain" id="PRO_5015678965" evidence="1">
    <location>
        <begin position="18"/>
        <end position="366"/>
    </location>
</feature>
<dbReference type="Proteomes" id="UP000237481">
    <property type="component" value="Unassembled WGS sequence"/>
</dbReference>
<reference evidence="2 3" key="1">
    <citation type="submission" date="2018-01" db="EMBL/GenBank/DDBJ databases">
        <title>Harnessing the power of phylogenomics to disentangle the directionality and signatures of interkingdom host jumping in the parasitic fungal genus Tolypocladium.</title>
        <authorList>
            <person name="Quandt C.A."/>
            <person name="Patterson W."/>
            <person name="Spatafora J.W."/>
        </authorList>
    </citation>
    <scope>NUCLEOTIDE SEQUENCE [LARGE SCALE GENOMIC DNA]</scope>
    <source>
        <strain evidence="2 3">NRBC 100945</strain>
    </source>
</reference>
<feature type="signal peptide" evidence="1">
    <location>
        <begin position="1"/>
        <end position="17"/>
    </location>
</feature>
<dbReference type="PANTHER" id="PTHR48100:SF32">
    <property type="entry name" value="ANCHORED PROTEIN, PUTATIVE (AFU_ORTHOLOGUE AFUA_1G10590)-RELATED"/>
    <property type="match status" value="1"/>
</dbReference>
<gene>
    <name evidence="2" type="ORF">TPAR_05927</name>
</gene>
<dbReference type="AlphaFoldDB" id="A0A2S4KUN0"/>
<dbReference type="GO" id="GO:0005737">
    <property type="term" value="C:cytoplasm"/>
    <property type="evidence" value="ECO:0007669"/>
    <property type="project" value="TreeGrafter"/>
</dbReference>
<evidence type="ECO:0000313" key="3">
    <source>
        <dbReference type="Proteomes" id="UP000237481"/>
    </source>
</evidence>
<dbReference type="SUPFAM" id="SSF53254">
    <property type="entry name" value="Phosphoglycerate mutase-like"/>
    <property type="match status" value="1"/>
</dbReference>
<dbReference type="InterPro" id="IPR050275">
    <property type="entry name" value="PGM_Phosphatase"/>
</dbReference>
<organism evidence="2 3">
    <name type="scientific">Tolypocladium paradoxum</name>
    <dbReference type="NCBI Taxonomy" id="94208"/>
    <lineage>
        <taxon>Eukaryota</taxon>
        <taxon>Fungi</taxon>
        <taxon>Dikarya</taxon>
        <taxon>Ascomycota</taxon>
        <taxon>Pezizomycotina</taxon>
        <taxon>Sordariomycetes</taxon>
        <taxon>Hypocreomycetidae</taxon>
        <taxon>Hypocreales</taxon>
        <taxon>Ophiocordycipitaceae</taxon>
        <taxon>Tolypocladium</taxon>
    </lineage>
</organism>
<dbReference type="OrthoDB" id="496981at2759"/>
<comment type="caution">
    <text evidence="2">The sequence shown here is derived from an EMBL/GenBank/DDBJ whole genome shotgun (WGS) entry which is preliminary data.</text>
</comment>
<accession>A0A2S4KUN0</accession>
<proteinExistence type="predicted"/>
<keyword evidence="3" id="KW-1185">Reference proteome</keyword>
<dbReference type="EMBL" id="PKSG01000622">
    <property type="protein sequence ID" value="POR33870.1"/>
    <property type="molecule type" value="Genomic_DNA"/>
</dbReference>
<keyword evidence="1" id="KW-0732">Signal</keyword>
<dbReference type="PANTHER" id="PTHR48100">
    <property type="entry name" value="BROAD-SPECIFICITY PHOSPHATASE YOR283W-RELATED"/>
    <property type="match status" value="1"/>
</dbReference>
<dbReference type="Gene3D" id="3.40.50.1240">
    <property type="entry name" value="Phosphoglycerate mutase-like"/>
    <property type="match status" value="1"/>
</dbReference>
<dbReference type="Pfam" id="PF00300">
    <property type="entry name" value="His_Phos_1"/>
    <property type="match status" value="1"/>
</dbReference>
<dbReference type="GO" id="GO:0016791">
    <property type="term" value="F:phosphatase activity"/>
    <property type="evidence" value="ECO:0007669"/>
    <property type="project" value="TreeGrafter"/>
</dbReference>
<name>A0A2S4KUN0_9HYPO</name>
<dbReference type="SMART" id="SM00855">
    <property type="entry name" value="PGAM"/>
    <property type="match status" value="1"/>
</dbReference>
<dbReference type="InterPro" id="IPR029033">
    <property type="entry name" value="His_PPase_superfam"/>
</dbReference>
<dbReference type="CDD" id="cd07040">
    <property type="entry name" value="HP"/>
    <property type="match status" value="1"/>
</dbReference>
<dbReference type="InterPro" id="IPR013078">
    <property type="entry name" value="His_Pase_superF_clade-1"/>
</dbReference>
<evidence type="ECO:0000313" key="2">
    <source>
        <dbReference type="EMBL" id="POR33870.1"/>
    </source>
</evidence>
<sequence>MKLSLPVLLGLASTALARWPQADGNEIRYSTIRGYFLQDEPATDPKTFDYAAQNFGLLNRTYPTDHSLDAHNSKTQWQRFARWVAYLNASCRKRDSVRYKVLVMGRHGQGWHNAAESYYGTPAWNCYWAELDGNGTAVWADALLTPRGFQEAQKANAYFKTRFEQQGMPFFDSYYSSPLSRCIQTANATFAAGLDLPPSRPFAPTIKELFREGISIHTCDRRSTRSHIRAFAPNFALEPGFTEQDELWRGDRGEGETDAHERARSKTVLDDVFAHDDGTWLSVTSHSGEIRALLAVLGHREFGLSTGQIIPMLVRAEVVGRPQPTATAPGFTSEATCDAPPVTSVAGTGCVCSSGTLATVTPLMAM</sequence>
<protein>
    <submittedName>
        <fullName evidence="2">Phosphomutase-like protein 3</fullName>
    </submittedName>
</protein>
<evidence type="ECO:0000256" key="1">
    <source>
        <dbReference type="SAM" id="SignalP"/>
    </source>
</evidence>